<keyword evidence="2" id="KW-1185">Reference proteome</keyword>
<evidence type="ECO:0000313" key="2">
    <source>
        <dbReference type="Proteomes" id="UP000617734"/>
    </source>
</evidence>
<organism evidence="1 2">
    <name type="scientific">Kitasatospora indigofera</name>
    <dbReference type="NCBI Taxonomy" id="67307"/>
    <lineage>
        <taxon>Bacteria</taxon>
        <taxon>Bacillati</taxon>
        <taxon>Actinomycetota</taxon>
        <taxon>Actinomycetes</taxon>
        <taxon>Kitasatosporales</taxon>
        <taxon>Streptomycetaceae</taxon>
        <taxon>Kitasatospora</taxon>
    </lineage>
</organism>
<dbReference type="EMBL" id="BNBO01000053">
    <property type="protein sequence ID" value="GHH81502.1"/>
    <property type="molecule type" value="Genomic_DNA"/>
</dbReference>
<sequence>MTTSEHPTPDPSALPTAGLGPLVRIGGQWLIGDHERTAHIALLPEGLEHRVAGRDPVLVPWPRLMSLGIGVSSGRFLSTPAGGLLSKYDDITVHGSCLNAMVRNPYDMWKPRFFHHRQRYPAVEILIVRQLLEETVRLGRADLLGDDAWLTSALRDLAPARLPWTRKGQLSQQERVAALVSDAR</sequence>
<evidence type="ECO:0000313" key="1">
    <source>
        <dbReference type="EMBL" id="GHH81502.1"/>
    </source>
</evidence>
<name>A0A919GB16_9ACTN</name>
<comment type="caution">
    <text evidence="1">The sequence shown here is derived from an EMBL/GenBank/DDBJ whole genome shotgun (WGS) entry which is preliminary data.</text>
</comment>
<proteinExistence type="predicted"/>
<reference evidence="1" key="1">
    <citation type="journal article" date="2014" name="Int. J. Syst. Evol. Microbiol.">
        <title>Complete genome sequence of Corynebacterium casei LMG S-19264T (=DSM 44701T), isolated from a smear-ripened cheese.</title>
        <authorList>
            <consortium name="US DOE Joint Genome Institute (JGI-PGF)"/>
            <person name="Walter F."/>
            <person name="Albersmeier A."/>
            <person name="Kalinowski J."/>
            <person name="Ruckert C."/>
        </authorList>
    </citation>
    <scope>NUCLEOTIDE SEQUENCE</scope>
    <source>
        <strain evidence="1">JCM 4646</strain>
    </source>
</reference>
<accession>A0A919GB16</accession>
<dbReference type="AlphaFoldDB" id="A0A919GB16"/>
<dbReference type="Proteomes" id="UP000617734">
    <property type="component" value="Unassembled WGS sequence"/>
</dbReference>
<protein>
    <submittedName>
        <fullName evidence="1">Uncharacterized protein</fullName>
    </submittedName>
</protein>
<reference evidence="1" key="2">
    <citation type="submission" date="2020-09" db="EMBL/GenBank/DDBJ databases">
        <authorList>
            <person name="Sun Q."/>
            <person name="Ohkuma M."/>
        </authorList>
    </citation>
    <scope>NUCLEOTIDE SEQUENCE</scope>
    <source>
        <strain evidence="1">JCM 4646</strain>
    </source>
</reference>
<gene>
    <name evidence="1" type="ORF">GCM10018781_64270</name>
</gene>